<organism evidence="19 20">
    <name type="scientific">Parthenolecanium corni</name>
    <dbReference type="NCBI Taxonomy" id="536013"/>
    <lineage>
        <taxon>Eukaryota</taxon>
        <taxon>Metazoa</taxon>
        <taxon>Ecdysozoa</taxon>
        <taxon>Arthropoda</taxon>
        <taxon>Hexapoda</taxon>
        <taxon>Insecta</taxon>
        <taxon>Pterygota</taxon>
        <taxon>Neoptera</taxon>
        <taxon>Paraneoptera</taxon>
        <taxon>Hemiptera</taxon>
        <taxon>Sternorrhyncha</taxon>
        <taxon>Coccoidea</taxon>
        <taxon>Coccidae</taxon>
        <taxon>Parthenolecanium</taxon>
    </lineage>
</organism>
<dbReference type="Gene3D" id="2.120.10.30">
    <property type="entry name" value="TolB, C-terminal domain"/>
    <property type="match status" value="1"/>
</dbReference>
<feature type="disulfide bond" evidence="14">
    <location>
        <begin position="372"/>
        <end position="382"/>
    </location>
</feature>
<comment type="caution">
    <text evidence="19">The sequence shown here is derived from an EMBL/GenBank/DDBJ whole genome shotgun (WGS) entry which is preliminary data.</text>
</comment>
<comment type="similarity">
    <text evidence="12">Belongs to the cueball family.</text>
</comment>
<dbReference type="InterPro" id="IPR000742">
    <property type="entry name" value="EGF"/>
</dbReference>
<keyword evidence="17" id="KW-1133">Transmembrane helix</keyword>
<dbReference type="SMART" id="SM00135">
    <property type="entry name" value="LY"/>
    <property type="match status" value="4"/>
</dbReference>
<evidence type="ECO:0000256" key="10">
    <source>
        <dbReference type="ARBA" id="ARBA00023157"/>
    </source>
</evidence>
<dbReference type="GO" id="GO:0017147">
    <property type="term" value="F:Wnt-protein binding"/>
    <property type="evidence" value="ECO:0007669"/>
    <property type="project" value="TreeGrafter"/>
</dbReference>
<dbReference type="GO" id="GO:0005886">
    <property type="term" value="C:plasma membrane"/>
    <property type="evidence" value="ECO:0007669"/>
    <property type="project" value="UniProtKB-SubCell"/>
</dbReference>
<evidence type="ECO:0000259" key="18">
    <source>
        <dbReference type="PROSITE" id="PS50026"/>
    </source>
</evidence>
<dbReference type="PANTHER" id="PTHR46513:SF42">
    <property type="entry name" value="PROTEIN CUEBALL"/>
    <property type="match status" value="1"/>
</dbReference>
<keyword evidence="9 17" id="KW-0472">Membrane</keyword>
<evidence type="ECO:0000256" key="14">
    <source>
        <dbReference type="PROSITE-ProRule" id="PRU00076"/>
    </source>
</evidence>
<dbReference type="PANTHER" id="PTHR46513">
    <property type="entry name" value="VITELLOGENIN RECEPTOR-LIKE PROTEIN-RELATED-RELATED"/>
    <property type="match status" value="1"/>
</dbReference>
<evidence type="ECO:0000256" key="15">
    <source>
        <dbReference type="PROSITE-ProRule" id="PRU00461"/>
    </source>
</evidence>
<dbReference type="Gene3D" id="2.10.25.10">
    <property type="entry name" value="Laminin"/>
    <property type="match status" value="3"/>
</dbReference>
<evidence type="ECO:0000313" key="20">
    <source>
        <dbReference type="Proteomes" id="UP001367676"/>
    </source>
</evidence>
<dbReference type="SUPFAM" id="SSF57196">
    <property type="entry name" value="EGF/Laminin"/>
    <property type="match status" value="2"/>
</dbReference>
<evidence type="ECO:0000256" key="8">
    <source>
        <dbReference type="ARBA" id="ARBA00022943"/>
    </source>
</evidence>
<dbReference type="InterPro" id="IPR000033">
    <property type="entry name" value="LDLR_classB_rpt"/>
</dbReference>
<keyword evidence="4" id="KW-0732">Signal</keyword>
<evidence type="ECO:0000256" key="9">
    <source>
        <dbReference type="ARBA" id="ARBA00023136"/>
    </source>
</evidence>
<dbReference type="SUPFAM" id="SSF63825">
    <property type="entry name" value="YWTD domain"/>
    <property type="match status" value="1"/>
</dbReference>
<evidence type="ECO:0000313" key="19">
    <source>
        <dbReference type="EMBL" id="KAK7591087.1"/>
    </source>
</evidence>
<feature type="disulfide bond" evidence="14">
    <location>
        <begin position="376"/>
        <end position="393"/>
    </location>
</feature>
<dbReference type="PROSITE" id="PS01186">
    <property type="entry name" value="EGF_2"/>
    <property type="match status" value="1"/>
</dbReference>
<dbReference type="PROSITE" id="PS51120">
    <property type="entry name" value="LDLRB"/>
    <property type="match status" value="2"/>
</dbReference>
<dbReference type="Proteomes" id="UP001367676">
    <property type="component" value="Unassembled WGS sequence"/>
</dbReference>
<feature type="disulfide bond" evidence="14">
    <location>
        <begin position="409"/>
        <end position="419"/>
    </location>
</feature>
<comment type="caution">
    <text evidence="14">Lacks conserved residue(s) required for the propagation of feature annotation.</text>
</comment>
<keyword evidence="8" id="KW-0896">Oogenesis</keyword>
<evidence type="ECO:0000256" key="7">
    <source>
        <dbReference type="ARBA" id="ARBA00022871"/>
    </source>
</evidence>
<dbReference type="GO" id="GO:0042813">
    <property type="term" value="F:Wnt receptor activity"/>
    <property type="evidence" value="ECO:0007669"/>
    <property type="project" value="TreeGrafter"/>
</dbReference>
<dbReference type="GO" id="GO:0060070">
    <property type="term" value="P:canonical Wnt signaling pathway"/>
    <property type="evidence" value="ECO:0007669"/>
    <property type="project" value="TreeGrafter"/>
</dbReference>
<keyword evidence="11" id="KW-0325">Glycoprotein</keyword>
<feature type="domain" description="EGF-like" evidence="18">
    <location>
        <begin position="405"/>
        <end position="441"/>
    </location>
</feature>
<keyword evidence="5" id="KW-0677">Repeat</keyword>
<evidence type="ECO:0000256" key="3">
    <source>
        <dbReference type="ARBA" id="ARBA00022536"/>
    </source>
</evidence>
<dbReference type="CDD" id="cd00054">
    <property type="entry name" value="EGF_CA"/>
    <property type="match status" value="1"/>
</dbReference>
<evidence type="ECO:0000256" key="17">
    <source>
        <dbReference type="SAM" id="Phobius"/>
    </source>
</evidence>
<dbReference type="GO" id="GO:0007283">
    <property type="term" value="P:spermatogenesis"/>
    <property type="evidence" value="ECO:0007669"/>
    <property type="project" value="UniProtKB-KW"/>
</dbReference>
<feature type="disulfide bond" evidence="14">
    <location>
        <begin position="431"/>
        <end position="440"/>
    </location>
</feature>
<feature type="repeat" description="LDL-receptor class B" evidence="15">
    <location>
        <begin position="161"/>
        <end position="205"/>
    </location>
</feature>
<dbReference type="InterPro" id="IPR011042">
    <property type="entry name" value="6-blade_b-propeller_TolB-like"/>
</dbReference>
<protein>
    <recommendedName>
        <fullName evidence="13">Protein cueball</fullName>
    </recommendedName>
</protein>
<evidence type="ECO:0000256" key="16">
    <source>
        <dbReference type="SAM" id="MobiDB-lite"/>
    </source>
</evidence>
<keyword evidence="2" id="KW-1003">Cell membrane</keyword>
<dbReference type="PROSITE" id="PS50026">
    <property type="entry name" value="EGF_3"/>
    <property type="match status" value="2"/>
</dbReference>
<feature type="repeat" description="LDL-receptor class B" evidence="15">
    <location>
        <begin position="206"/>
        <end position="252"/>
    </location>
</feature>
<dbReference type="Pfam" id="PF00058">
    <property type="entry name" value="Ldl_recept_b"/>
    <property type="match status" value="2"/>
</dbReference>
<keyword evidence="20" id="KW-1185">Reference proteome</keyword>
<keyword evidence="3 14" id="KW-0245">EGF-like domain</keyword>
<dbReference type="SMART" id="SM00181">
    <property type="entry name" value="EGF"/>
    <property type="match status" value="3"/>
</dbReference>
<gene>
    <name evidence="19" type="ORF">V9T40_002700</name>
</gene>
<evidence type="ECO:0000256" key="5">
    <source>
        <dbReference type="ARBA" id="ARBA00022737"/>
    </source>
</evidence>
<dbReference type="EMBL" id="JBBCAQ010000022">
    <property type="protein sequence ID" value="KAK7591087.1"/>
    <property type="molecule type" value="Genomic_DNA"/>
</dbReference>
<comment type="subcellular location">
    <subcellularLocation>
        <location evidence="1">Cell membrane</location>
        <topology evidence="1">Single-pass type I membrane protein</topology>
    </subcellularLocation>
</comment>
<keyword evidence="7" id="KW-0744">Spermatogenesis</keyword>
<dbReference type="InterPro" id="IPR050778">
    <property type="entry name" value="Cueball_EGF_LRP_Nidogen"/>
</dbReference>
<evidence type="ECO:0000256" key="1">
    <source>
        <dbReference type="ARBA" id="ARBA00004251"/>
    </source>
</evidence>
<evidence type="ECO:0000256" key="11">
    <source>
        <dbReference type="ARBA" id="ARBA00023180"/>
    </source>
</evidence>
<name>A0AAN9TUZ2_9HEMI</name>
<evidence type="ECO:0000256" key="6">
    <source>
        <dbReference type="ARBA" id="ARBA00022782"/>
    </source>
</evidence>
<evidence type="ECO:0000256" key="12">
    <source>
        <dbReference type="ARBA" id="ARBA00038070"/>
    </source>
</evidence>
<feature type="domain" description="EGF-like" evidence="18">
    <location>
        <begin position="368"/>
        <end position="402"/>
    </location>
</feature>
<reference evidence="19 20" key="1">
    <citation type="submission" date="2024-03" db="EMBL/GenBank/DDBJ databases">
        <title>Adaptation during the transition from Ophiocordyceps entomopathogen to insect associate is accompanied by gene loss and intensified selection.</title>
        <authorList>
            <person name="Ward C.M."/>
            <person name="Onetto C.A."/>
            <person name="Borneman A.R."/>
        </authorList>
    </citation>
    <scope>NUCLEOTIDE SEQUENCE [LARGE SCALE GENOMIC DNA]</scope>
    <source>
        <strain evidence="19">AWRI1</strain>
        <tissue evidence="19">Single Adult Female</tissue>
    </source>
</reference>
<evidence type="ECO:0000256" key="4">
    <source>
        <dbReference type="ARBA" id="ARBA00022729"/>
    </source>
</evidence>
<feature type="transmembrane region" description="Helical" evidence="17">
    <location>
        <begin position="527"/>
        <end position="552"/>
    </location>
</feature>
<evidence type="ECO:0000256" key="13">
    <source>
        <dbReference type="ARBA" id="ARBA00040020"/>
    </source>
</evidence>
<feature type="region of interest" description="Disordered" evidence="16">
    <location>
        <begin position="614"/>
        <end position="640"/>
    </location>
</feature>
<sequence>MPCVSSFNFCYQQHQIRLLDADIAVLTKDEIDFFHKGQFMGSVGGRLKEQQSATYDPVSGYLYVSDVNQKNNSIFRTNLLRSHQEPTMVSFQAVISKQERVYGIAFDPVTDTLFWTTGRNHSIMKLAMNSSETITFPQPGILVHQFAQERPYGIAVDSCRGVLYWTNIRHPEVTIEKSDFDGSARKVIIDNNLHQPYGIEVDMSQKKIYWCDSRDSGFSYRIERANLDGTNREIVMLGVNRNPNAITIGQDMLYWTDWHQNMLLGLPKNTTGGGVEPNVLQKYQKDVNDLVSNSLFLNIDTKECPALSPFTEKINENSLKEMNILQNSLSDSIDTNEVDASSRYCLNNGTLVKGVCICDKNFRGSRCELPVCQNYCVGKATCQLDAKTAQPVCHCARGWEGPRCEHDRCLNFCLNDGRCSVDGRNQTICQCPDGYRGARCQYVSRVLDELCQPLCEVQLRSSKGSEVTKSTHREGGVYSIADVEKVAPQLCRCAEIGVEVTTVKADAVTASKPEQVARNEFSGRLNVVLISSLVVLCAMLGTVVIFLTVRMVNQRKRPRIRKRIVVNKPISPFPCIPDQSSREQCEITIENCCNMNICETPCFEPEFKSSKATFKKKKSEDKRTLINAMHSNSSLEDETY</sequence>
<dbReference type="PROSITE" id="PS00022">
    <property type="entry name" value="EGF_1"/>
    <property type="match status" value="1"/>
</dbReference>
<evidence type="ECO:0000256" key="2">
    <source>
        <dbReference type="ARBA" id="ARBA00022475"/>
    </source>
</evidence>
<proteinExistence type="inferred from homology"/>
<dbReference type="AlphaFoldDB" id="A0AAN9TUZ2"/>
<dbReference type="GO" id="GO:0048477">
    <property type="term" value="P:oogenesis"/>
    <property type="evidence" value="ECO:0007669"/>
    <property type="project" value="UniProtKB-KW"/>
</dbReference>
<accession>A0AAN9TUZ2</accession>
<keyword evidence="17" id="KW-0812">Transmembrane</keyword>
<keyword evidence="10 14" id="KW-1015">Disulfide bond</keyword>
<keyword evidence="6" id="KW-0221">Differentiation</keyword>